<evidence type="ECO:0000313" key="3">
    <source>
        <dbReference type="Proteomes" id="UP001352223"/>
    </source>
</evidence>
<dbReference type="RefSeq" id="WP_324775670.1">
    <property type="nucleotide sequence ID" value="NZ_BAAATS010000006.1"/>
</dbReference>
<sequence>MASRRLLSFADALELLGIDSPRIAALDRALGGALNLATGGASGTLVGVLSERGRIVGLGRDAVRSAGRRLGRAESRAERTEVLRAAHAAIVVVAWFEALDEADLPFSLNDVELSWQEQRAIVGATAEAGLVRTLLTTSVPYPAPHEDFLKELAVWYDLLALRFIEFVSGLAQWERITETQRQAFRSTLTRALTPDAVAQYQALYAQLALAAPEFAFWVAGNEHRATRAEVRLALDGIGALLTATARGLTAPVDAAAALARSYEAALDHAVLDTATAPEGITVPSLRAMYLDPDFRVASPHGQSGPAEESWWEQIDVRQDLTRYLAGALTSAASAEAPLLVLGQPGAGKSVLTRVLAARLPAAGFLPVRVPLRDVRAEDELQDQIEQAIRTATGERTTWPELVRAARGSTPVLLLDGFDELLQTTGVHHTDFLERVARFQQREAEQGRPVLALVTSRTTVADRARYPDGMVTLRLEPFRPEQIRRWLTIWNDANAPTLRPLAWETVSRHAELASQPLLLTMLALYDATEGGLDRGDGEPLAVTELYEELLSSFARREVGKTTRGGVPDHETGERVERELQRLSLVAFAMVNRRRQWVSASELTDDLTALLGRQAAGTSGFRTPMDPGEVALGRFFFVQRAQSIRDGQTLSTYEFLHATFGEYLVIRLALRLLTDTLTPRPSLSLGESRIDDDLAYALLSYASLATRQMLRFARGLVRPMDATERERLAARLVRVLHEHESRTADQHLAYCPKAIRTASRHGIYGSNLVLMIVVLTGRTTAAELFPERADPVGSWHRRCMLWRSSMDEQHWTDFALALAPRRHWDPDGDRALEISLREGEVLAPDPVDLNWLYRYPEGYGGDGWQRAYWDEVWHKMSLAGSTNDSVVRHALDPVFRNLGPAVTTFVTESGAPATSSAHDLLRLLLEDISMLPDAELAALYDRVVLGVGRLPFRFPRLDRAVDVLLTARDRDRGRLPAAVLGRIDRLVEHNLLGTLLAHDDSEDSSMDHLTRLRWVIERHYPGLSST</sequence>
<feature type="domain" description="NACHT N-terminal Helical" evidence="1">
    <location>
        <begin position="5"/>
        <end position="220"/>
    </location>
</feature>
<dbReference type="EMBL" id="JAOZYB010000359">
    <property type="protein sequence ID" value="MEB3966414.1"/>
    <property type="molecule type" value="Genomic_DNA"/>
</dbReference>
<reference evidence="2 3" key="1">
    <citation type="submission" date="2022-10" db="EMBL/GenBank/DDBJ databases">
        <authorList>
            <person name="Xie J."/>
            <person name="Shen N."/>
        </authorList>
    </citation>
    <scope>NUCLEOTIDE SEQUENCE [LARGE SCALE GENOMIC DNA]</scope>
    <source>
        <strain evidence="2 3">DSM 41681</strain>
    </source>
</reference>
<dbReference type="Gene3D" id="3.40.50.300">
    <property type="entry name" value="P-loop containing nucleotide triphosphate hydrolases"/>
    <property type="match status" value="1"/>
</dbReference>
<accession>A0ABU6CNW7</accession>
<proteinExistence type="predicted"/>
<comment type="caution">
    <text evidence="2">The sequence shown here is derived from an EMBL/GenBank/DDBJ whole genome shotgun (WGS) entry which is preliminary data.</text>
</comment>
<evidence type="ECO:0000313" key="2">
    <source>
        <dbReference type="EMBL" id="MEB3966414.1"/>
    </source>
</evidence>
<dbReference type="InterPro" id="IPR054567">
    <property type="entry name" value="NNH7"/>
</dbReference>
<dbReference type="InterPro" id="IPR027417">
    <property type="entry name" value="P-loop_NTPase"/>
</dbReference>
<organism evidence="2 3">
    <name type="scientific">Streptomyces kunmingensis</name>
    <dbReference type="NCBI Taxonomy" id="68225"/>
    <lineage>
        <taxon>Bacteria</taxon>
        <taxon>Bacillati</taxon>
        <taxon>Actinomycetota</taxon>
        <taxon>Actinomycetes</taxon>
        <taxon>Kitasatosporales</taxon>
        <taxon>Streptomycetaceae</taxon>
        <taxon>Streptomyces</taxon>
    </lineage>
</organism>
<name>A0ABU6CNW7_9ACTN</name>
<keyword evidence="3" id="KW-1185">Reference proteome</keyword>
<dbReference type="Pfam" id="PF22738">
    <property type="entry name" value="NNH7"/>
    <property type="match status" value="1"/>
</dbReference>
<dbReference type="SUPFAM" id="SSF52540">
    <property type="entry name" value="P-loop containing nucleoside triphosphate hydrolases"/>
    <property type="match status" value="1"/>
</dbReference>
<protein>
    <submittedName>
        <fullName evidence="2">AAA family ATPase</fullName>
    </submittedName>
</protein>
<dbReference type="Proteomes" id="UP001352223">
    <property type="component" value="Unassembled WGS sequence"/>
</dbReference>
<evidence type="ECO:0000259" key="1">
    <source>
        <dbReference type="Pfam" id="PF22738"/>
    </source>
</evidence>
<gene>
    <name evidence="2" type="ORF">OKJ48_40235</name>
</gene>